<proteinExistence type="predicted"/>
<keyword evidence="1" id="KW-0808">Transferase</keyword>
<dbReference type="EMBL" id="CP068393">
    <property type="protein sequence ID" value="QUC65951.1"/>
    <property type="molecule type" value="Genomic_DNA"/>
</dbReference>
<keyword evidence="1" id="KW-0418">Kinase</keyword>
<protein>
    <submittedName>
        <fullName evidence="1">HAMP domain-containing histidine kinase</fullName>
    </submittedName>
</protein>
<reference evidence="1" key="1">
    <citation type="submission" date="2021-01" db="EMBL/GenBank/DDBJ databases">
        <title>Complete genome sequence of Clostridiales bacterium R-7.</title>
        <authorList>
            <person name="Mahoney-Kurpe S.C."/>
            <person name="Palevich N."/>
            <person name="Koike S."/>
            <person name="Moon C.D."/>
            <person name="Attwood G.T."/>
        </authorList>
    </citation>
    <scope>NUCLEOTIDE SEQUENCE</scope>
    <source>
        <strain evidence="1">R-7</strain>
    </source>
</reference>
<sequence>MKKRMSVLLLLVTVPIFFGLAWFMSSRSFTLSMEREKQRTQMTETLIFREVQRDMVNLNFSGAVTYAAQYRQYYQPQGIELIFCWNNSTIDGSPFPNEDCRKLLTGQRSALLSTRSSPEYYAVAEPVNSQLTMILVRDVSDLYEMKNQYRRIAYGAAAGASVLLTVLTLLLTGILTRPIRRLTKAADAVAGNTGEQVPLPVERRDEIGTLARAFSRMQNAVGERETELREESESRQALLDALAHEMRTPLTSLLGNARLMQRELPPEDRKRIADSMAGEIRRLTDMDQQLMKLTGLRNEEPEMETVSVMRVLEETAARLNGQAAEHMIEIKGEDSVIRGDRELLSLLVNNLAVNAIRASEPGTTVTLTALPDGFSVRDRGIGMTAEALEHACEPFWKADKARTRRNGGAGLGLSLCKRIAELHQGELHFESEPGKGTTVTFTTPLRAVDDSVTSNEA</sequence>
<evidence type="ECO:0000313" key="2">
    <source>
        <dbReference type="Proteomes" id="UP000682782"/>
    </source>
</evidence>
<organism evidence="1 2">
    <name type="scientific">Aristaeella hokkaidonensis</name>
    <dbReference type="NCBI Taxonomy" id="3046382"/>
    <lineage>
        <taxon>Bacteria</taxon>
        <taxon>Bacillati</taxon>
        <taxon>Bacillota</taxon>
        <taxon>Clostridia</taxon>
        <taxon>Eubacteriales</taxon>
        <taxon>Aristaeellaceae</taxon>
        <taxon>Aristaeella</taxon>
    </lineage>
</organism>
<name>A0AC61N657_9FIRM</name>
<accession>A0AC61N657</accession>
<evidence type="ECO:0000313" key="1">
    <source>
        <dbReference type="EMBL" id="QUC65951.1"/>
    </source>
</evidence>
<keyword evidence="2" id="KW-1185">Reference proteome</keyword>
<dbReference type="Proteomes" id="UP000682782">
    <property type="component" value="Chromosome"/>
</dbReference>
<gene>
    <name evidence="1" type="ORF">JYE49_08680</name>
</gene>